<evidence type="ECO:0000256" key="4">
    <source>
        <dbReference type="ARBA" id="ARBA00023027"/>
    </source>
</evidence>
<accession>A0A323TMS6</accession>
<comment type="caution">
    <text evidence="14">The sequence shown here is derived from an EMBL/GenBank/DDBJ whole genome shotgun (WGS) entry which is preliminary data.</text>
</comment>
<evidence type="ECO:0000259" key="13">
    <source>
        <dbReference type="Pfam" id="PF11975"/>
    </source>
</evidence>
<evidence type="ECO:0000256" key="9">
    <source>
        <dbReference type="PIRSR" id="PIRSR601088-3"/>
    </source>
</evidence>
<dbReference type="InterPro" id="IPR015955">
    <property type="entry name" value="Lactate_DH/Glyco_Ohase_4_C"/>
</dbReference>
<reference evidence="14 15" key="1">
    <citation type="submission" date="2017-10" db="EMBL/GenBank/DDBJ databases">
        <title>Bacillus sp. nov., a halophilic bacterium isolated from a Keqin Lake.</title>
        <authorList>
            <person name="Wang H."/>
        </authorList>
    </citation>
    <scope>NUCLEOTIDE SEQUENCE [LARGE SCALE GENOMIC DNA]</scope>
    <source>
        <strain evidence="14 15">KQ-12</strain>
    </source>
</reference>
<dbReference type="AlphaFoldDB" id="A0A323TMS6"/>
<protein>
    <submittedName>
        <fullName evidence="14">6-phospho-alpha-glucosidase</fullName>
    </submittedName>
</protein>
<evidence type="ECO:0000256" key="1">
    <source>
        <dbReference type="ARBA" id="ARBA00010141"/>
    </source>
</evidence>
<keyword evidence="9" id="KW-0170">Cobalt</keyword>
<feature type="binding site" evidence="9">
    <location>
        <position position="171"/>
    </location>
    <ligand>
        <name>Mn(2+)</name>
        <dbReference type="ChEBI" id="CHEBI:29035"/>
    </ligand>
</feature>
<keyword evidence="9" id="KW-0533">Nickel</keyword>
<dbReference type="GO" id="GO:0046872">
    <property type="term" value="F:metal ion binding"/>
    <property type="evidence" value="ECO:0007669"/>
    <property type="project" value="UniProtKB-KW"/>
</dbReference>
<evidence type="ECO:0000256" key="8">
    <source>
        <dbReference type="PIRSR" id="PIRSR601088-2"/>
    </source>
</evidence>
<dbReference type="SUPFAM" id="SSF56327">
    <property type="entry name" value="LDH C-terminal domain-like"/>
    <property type="match status" value="1"/>
</dbReference>
<evidence type="ECO:0000256" key="10">
    <source>
        <dbReference type="PIRSR" id="PIRSR601088-4"/>
    </source>
</evidence>
<keyword evidence="6 11" id="KW-0326">Glycosidase</keyword>
<dbReference type="InterPro" id="IPR001088">
    <property type="entry name" value="Glyco_hydro_4"/>
</dbReference>
<dbReference type="PROSITE" id="PS01324">
    <property type="entry name" value="GLYCOSYL_HYDROL_F4"/>
    <property type="match status" value="1"/>
</dbReference>
<keyword evidence="3 11" id="KW-0378">Hydrolase</keyword>
<dbReference type="PANTHER" id="PTHR32092">
    <property type="entry name" value="6-PHOSPHO-BETA-GLUCOSIDASE-RELATED"/>
    <property type="match status" value="1"/>
</dbReference>
<keyword evidence="15" id="KW-1185">Reference proteome</keyword>
<keyword evidence="4 11" id="KW-0520">NAD</keyword>
<keyword evidence="12" id="KW-1133">Transmembrane helix</keyword>
<gene>
    <name evidence="14" type="ORF">CR194_00215</name>
</gene>
<proteinExistence type="inferred from homology"/>
<feature type="domain" description="Glycosyl hydrolase family 4 C-terminal" evidence="13">
    <location>
        <begin position="196"/>
        <end position="416"/>
    </location>
</feature>
<keyword evidence="9" id="KW-0408">Iron</keyword>
<evidence type="ECO:0000256" key="11">
    <source>
        <dbReference type="RuleBase" id="RU361152"/>
    </source>
</evidence>
<dbReference type="Proteomes" id="UP000248214">
    <property type="component" value="Unassembled WGS sequence"/>
</dbReference>
<evidence type="ECO:0000313" key="15">
    <source>
        <dbReference type="Proteomes" id="UP000248214"/>
    </source>
</evidence>
<dbReference type="InterPro" id="IPR036291">
    <property type="entry name" value="NAD(P)-bd_dom_sf"/>
</dbReference>
<dbReference type="PANTHER" id="PTHR32092:SF14">
    <property type="entry name" value="MALTOSE-6'-PHOSPHATE GLUCOSIDASE"/>
    <property type="match status" value="1"/>
</dbReference>
<dbReference type="Pfam" id="PF02056">
    <property type="entry name" value="Glyco_hydro_4"/>
    <property type="match status" value="1"/>
</dbReference>
<keyword evidence="2 9" id="KW-0479">Metal-binding</keyword>
<dbReference type="OrthoDB" id="9808275at2"/>
<organism evidence="14 15">
    <name type="scientific">Salipaludibacillus keqinensis</name>
    <dbReference type="NCBI Taxonomy" id="2045207"/>
    <lineage>
        <taxon>Bacteria</taxon>
        <taxon>Bacillati</taxon>
        <taxon>Bacillota</taxon>
        <taxon>Bacilli</taxon>
        <taxon>Bacillales</taxon>
        <taxon>Bacillaceae</taxon>
    </lineage>
</organism>
<sequence length="448" mass="51122">MKRQNLVVVGGGSTYTLGMIMSLIEEKKNFPLKSITFYDINEERQEKIAKATEVILREKYPELDSFHYTTDKKEAYTNADFAFVQIRTGGLQMREKDEQIPLKYDAVGQETCGPGGMAYGLRSIGDMINVVNDIREYAPNAWILNYTNPAAIVAEALRREFPHDDKILNICDMPAAIMVSYAKILGKEIWDLVPEYFGLNHFGWFTNIYDKQGNRLTDDIKRAITDNGFIPEDSEIVNDPSWIKTFKQVETMLNDFPDYLPNTYLQYYLYPSDMVAKEEMTNTRARQVINGREKRVHTMSDQIIKDQSTENVELEVDIHGCYMIRVAASLAYNNGDTFIVIVENNGLISNLQSDAMVEVPAALTSRGPKPYAVGEIPTFQKGLIEGQLAFEKLVVDAWYERDYNKLLQALTLNRAVVDAPKARQILDDLIEVNKDYWPELKQLQPVQG</sequence>
<feature type="active site" description="Proton acceptor" evidence="7">
    <location>
        <position position="264"/>
    </location>
</feature>
<dbReference type="InterPro" id="IPR022616">
    <property type="entry name" value="Glyco_hydro_4_C"/>
</dbReference>
<keyword evidence="12" id="KW-0812">Transmembrane</keyword>
<dbReference type="SUPFAM" id="SSF51735">
    <property type="entry name" value="NAD(P)-binding Rossmann-fold domains"/>
    <property type="match status" value="1"/>
</dbReference>
<dbReference type="RefSeq" id="WP_110607638.1">
    <property type="nucleotide sequence ID" value="NZ_PDOD01000001.1"/>
</dbReference>
<comment type="similarity">
    <text evidence="1 11">Belongs to the glycosyl hydrolase 4 family.</text>
</comment>
<keyword evidence="5 9" id="KW-0464">Manganese</keyword>
<dbReference type="Gene3D" id="3.90.110.10">
    <property type="entry name" value="Lactate dehydrogenase/glycoside hydrolase, family 4, C-terminal"/>
    <property type="match status" value="1"/>
</dbReference>
<evidence type="ECO:0000256" key="12">
    <source>
        <dbReference type="SAM" id="Phobius"/>
    </source>
</evidence>
<dbReference type="CDD" id="cd05298">
    <property type="entry name" value="GH4_GlvA_pagL_like"/>
    <property type="match status" value="1"/>
</dbReference>
<dbReference type="PRINTS" id="PR00732">
    <property type="entry name" value="GLHYDRLASE4"/>
</dbReference>
<dbReference type="InterPro" id="IPR019802">
    <property type="entry name" value="GlycHydrolase_4_CS"/>
</dbReference>
<feature type="transmembrane region" description="Helical" evidence="12">
    <location>
        <begin position="6"/>
        <end position="24"/>
    </location>
</feature>
<evidence type="ECO:0000256" key="5">
    <source>
        <dbReference type="ARBA" id="ARBA00023211"/>
    </source>
</evidence>
<feature type="binding site" evidence="8">
    <location>
        <position position="148"/>
    </location>
    <ligand>
        <name>substrate</name>
    </ligand>
</feature>
<name>A0A323TMS6_9BACI</name>
<feature type="binding site" evidence="8">
    <location>
        <position position="94"/>
    </location>
    <ligand>
        <name>substrate</name>
    </ligand>
</feature>
<dbReference type="Pfam" id="PF11975">
    <property type="entry name" value="Glyco_hydro_4C"/>
    <property type="match status" value="1"/>
</dbReference>
<evidence type="ECO:0000256" key="2">
    <source>
        <dbReference type="ARBA" id="ARBA00022723"/>
    </source>
</evidence>
<dbReference type="EMBL" id="PDOD01000001">
    <property type="protein sequence ID" value="PYZ94003.1"/>
    <property type="molecule type" value="Genomic_DNA"/>
</dbReference>
<feature type="binding site" evidence="9">
    <location>
        <position position="201"/>
    </location>
    <ligand>
        <name>Mn(2+)</name>
        <dbReference type="ChEBI" id="CHEBI:29035"/>
    </ligand>
</feature>
<feature type="binding site" evidence="8">
    <location>
        <position position="284"/>
    </location>
    <ligand>
        <name>substrate</name>
    </ligand>
</feature>
<dbReference type="GO" id="GO:0016616">
    <property type="term" value="F:oxidoreductase activity, acting on the CH-OH group of donors, NAD or NADP as acceptor"/>
    <property type="evidence" value="ECO:0007669"/>
    <property type="project" value="InterPro"/>
</dbReference>
<feature type="active site" description="Proton donor" evidence="7">
    <location>
        <position position="172"/>
    </location>
</feature>
<feature type="site" description="Increases basicity of active site Tyr" evidence="10">
    <location>
        <position position="110"/>
    </location>
</feature>
<evidence type="ECO:0000256" key="6">
    <source>
        <dbReference type="ARBA" id="ARBA00023295"/>
    </source>
</evidence>
<evidence type="ECO:0000313" key="14">
    <source>
        <dbReference type="EMBL" id="PYZ94003.1"/>
    </source>
</evidence>
<dbReference type="Gene3D" id="3.40.50.720">
    <property type="entry name" value="NAD(P)-binding Rossmann-like Domain"/>
    <property type="match status" value="1"/>
</dbReference>
<dbReference type="GO" id="GO:0005975">
    <property type="term" value="P:carbohydrate metabolic process"/>
    <property type="evidence" value="ECO:0007669"/>
    <property type="project" value="InterPro"/>
</dbReference>
<dbReference type="GO" id="GO:0004553">
    <property type="term" value="F:hydrolase activity, hydrolyzing O-glycosyl compounds"/>
    <property type="evidence" value="ECO:0007669"/>
    <property type="project" value="InterPro"/>
</dbReference>
<keyword evidence="12" id="KW-0472">Membrane</keyword>
<evidence type="ECO:0000256" key="7">
    <source>
        <dbReference type="PIRSR" id="PIRSR601088-1"/>
    </source>
</evidence>
<evidence type="ECO:0000256" key="3">
    <source>
        <dbReference type="ARBA" id="ARBA00022801"/>
    </source>
</evidence>
<comment type="cofactor">
    <cofactor evidence="11">
        <name>NAD(+)</name>
        <dbReference type="ChEBI" id="CHEBI:57540"/>
    </cofactor>
    <text evidence="11">Binds 1 NAD(+) per subunit.</text>
</comment>